<feature type="compositionally biased region" description="Basic and acidic residues" evidence="1">
    <location>
        <begin position="231"/>
        <end position="248"/>
    </location>
</feature>
<sequence length="757" mass="86143">MATRSKDKCVVFGHPKLLNDRMLPTFNDVMCHYLFVQHDLKEKFAGSEILKQTVKKIEEIWHKASIPIRNLKSRKNTQTTNLKLESFKEETSKLFDIAAYKCEFQTCKCEKSKKVPQREQNFLADQRTKRLMATGTVDIKVSTKIAKNQIRKTCFLKEEDSKPGCSYLDVQENFLEFSSSDEDNEEADVEFDSSFDKSLGEINSKTTTLTRRNLKFEPVASTLSQEEEDDIPGKRSDPGPDDVSDKSSLKNKSLSQMRLKLPSVALACDRTGVSDRAAAIIVNAVLEDTGVISKGNATMTIDRMKIRRSRISQRELCMAKPTETPAIIGLFFDGRKDRTQIYETTANKRRCITEEHISLVSEPGSQYIGHVVPEGSSALNIKASIIVYLRQNFNLNDLVAVGSDGTVVNTGAKNGVIRLLEKELKRPLQWLICLFHFNELPLRHLFKEIDGETSGPCGHKGSIGKKLESCENLPVKQYKRIESDLPQLNRSGSDLSTDQQYLLDIMQSVETGNVSASLASRNPGKLSHARWLTTANRIMRLYVATEVPDESLFLLASYISKVYAPFWFRVKLRPSCTEGSRHLFQLIKSCSTLPEMVKTIIYPVIQRIAFFAHPENILLSMLTDEDLKYKELGIRRILKARRERRQTIREFNIPVLRFDADHYSEMISWYKLSATEPPLTMKMDINLDLISSINTSDFPLLPSNTQAVERCVRLVTEASAAVCGQSNRDGFIKNRIQSRQMLPYFEKKSDYFKNRNE</sequence>
<feature type="region of interest" description="Disordered" evidence="1">
    <location>
        <begin position="216"/>
        <end position="251"/>
    </location>
</feature>
<dbReference type="EMBL" id="OU898281">
    <property type="protein sequence ID" value="CAG9836191.1"/>
    <property type="molecule type" value="Genomic_DNA"/>
</dbReference>
<accession>A0A9N9XH80</accession>
<dbReference type="AlphaFoldDB" id="A0A9N9XH80"/>
<evidence type="ECO:0000256" key="1">
    <source>
        <dbReference type="SAM" id="MobiDB-lite"/>
    </source>
</evidence>
<dbReference type="PANTHER" id="PTHR46409:SF1">
    <property type="entry name" value="HTH PSQ-TYPE DOMAIN-CONTAINING PROTEIN"/>
    <property type="match status" value="1"/>
</dbReference>
<dbReference type="OrthoDB" id="6764388at2759"/>
<keyword evidence="3" id="KW-1185">Reference proteome</keyword>
<organism evidence="2 3">
    <name type="scientific">Diabrotica balteata</name>
    <name type="common">Banded cucumber beetle</name>
    <dbReference type="NCBI Taxonomy" id="107213"/>
    <lineage>
        <taxon>Eukaryota</taxon>
        <taxon>Metazoa</taxon>
        <taxon>Ecdysozoa</taxon>
        <taxon>Arthropoda</taxon>
        <taxon>Hexapoda</taxon>
        <taxon>Insecta</taxon>
        <taxon>Pterygota</taxon>
        <taxon>Neoptera</taxon>
        <taxon>Endopterygota</taxon>
        <taxon>Coleoptera</taxon>
        <taxon>Polyphaga</taxon>
        <taxon>Cucujiformia</taxon>
        <taxon>Chrysomeloidea</taxon>
        <taxon>Chrysomelidae</taxon>
        <taxon>Galerucinae</taxon>
        <taxon>Diabroticina</taxon>
        <taxon>Diabroticites</taxon>
        <taxon>Diabrotica</taxon>
    </lineage>
</organism>
<protein>
    <submittedName>
        <fullName evidence="2">Uncharacterized protein</fullName>
    </submittedName>
</protein>
<evidence type="ECO:0000313" key="3">
    <source>
        <dbReference type="Proteomes" id="UP001153709"/>
    </source>
</evidence>
<proteinExistence type="predicted"/>
<reference evidence="2" key="1">
    <citation type="submission" date="2022-01" db="EMBL/GenBank/DDBJ databases">
        <authorList>
            <person name="King R."/>
        </authorList>
    </citation>
    <scope>NUCLEOTIDE SEQUENCE</scope>
</reference>
<dbReference type="Proteomes" id="UP001153709">
    <property type="component" value="Chromosome 6"/>
</dbReference>
<dbReference type="PANTHER" id="PTHR46409">
    <property type="entry name" value="HTH PSQ-TYPE DOMAIN-CONTAINING PROTEIN"/>
    <property type="match status" value="1"/>
</dbReference>
<evidence type="ECO:0000313" key="2">
    <source>
        <dbReference type="EMBL" id="CAG9836191.1"/>
    </source>
</evidence>
<name>A0A9N9XH80_DIABA</name>
<gene>
    <name evidence="2" type="ORF">DIABBA_LOCUS9300</name>
</gene>